<dbReference type="Proteomes" id="UP001597318">
    <property type="component" value="Unassembled WGS sequence"/>
</dbReference>
<comment type="caution">
    <text evidence="15">The sequence shown here is derived from an EMBL/GenBank/DDBJ whole genome shotgun (WGS) entry which is preliminary data.</text>
</comment>
<dbReference type="PROSITE" id="PS50928">
    <property type="entry name" value="ABC_TM1"/>
    <property type="match status" value="1"/>
</dbReference>
<feature type="transmembrane region" description="Helical" evidence="13">
    <location>
        <begin position="231"/>
        <end position="256"/>
    </location>
</feature>
<evidence type="ECO:0000313" key="16">
    <source>
        <dbReference type="Proteomes" id="UP001597318"/>
    </source>
</evidence>
<evidence type="ECO:0000256" key="4">
    <source>
        <dbReference type="ARBA" id="ARBA00022596"/>
    </source>
</evidence>
<keyword evidence="5 13" id="KW-0812">Transmembrane</keyword>
<feature type="transmembrane region" description="Helical" evidence="13">
    <location>
        <begin position="138"/>
        <end position="157"/>
    </location>
</feature>
<dbReference type="InterPro" id="IPR035906">
    <property type="entry name" value="MetI-like_sf"/>
</dbReference>
<keyword evidence="8" id="KW-0921">Nickel transport</keyword>
<comment type="subcellular location">
    <subcellularLocation>
        <location evidence="1 13">Cell membrane</location>
        <topology evidence="1 13">Multi-pass membrane protein</topology>
    </subcellularLocation>
</comment>
<keyword evidence="6 13" id="KW-1133">Transmembrane helix</keyword>
<keyword evidence="2 13" id="KW-0813">Transport</keyword>
<dbReference type="Pfam" id="PF19300">
    <property type="entry name" value="BPD_transp_1_N"/>
    <property type="match status" value="1"/>
</dbReference>
<gene>
    <name evidence="15" type="primary">nikB</name>
    <name evidence="15" type="ORF">ACFSKK_02585</name>
</gene>
<evidence type="ECO:0000259" key="14">
    <source>
        <dbReference type="PROSITE" id="PS50928"/>
    </source>
</evidence>
<feature type="domain" description="ABC transmembrane type-1" evidence="14">
    <location>
        <begin position="98"/>
        <end position="295"/>
    </location>
</feature>
<dbReference type="InterPro" id="IPR050045">
    <property type="entry name" value="Opp2B"/>
</dbReference>
<evidence type="ECO:0000256" key="1">
    <source>
        <dbReference type="ARBA" id="ARBA00004651"/>
    </source>
</evidence>
<evidence type="ECO:0000256" key="10">
    <source>
        <dbReference type="ARBA" id="ARBA00024202"/>
    </source>
</evidence>
<proteinExistence type="inferred from homology"/>
<feature type="transmembrane region" description="Helical" evidence="13">
    <location>
        <begin position="104"/>
        <end position="126"/>
    </location>
</feature>
<evidence type="ECO:0000256" key="9">
    <source>
        <dbReference type="ARBA" id="ARBA00023136"/>
    </source>
</evidence>
<evidence type="ECO:0000313" key="15">
    <source>
        <dbReference type="EMBL" id="MFD2212596.1"/>
    </source>
</evidence>
<evidence type="ECO:0000256" key="11">
    <source>
        <dbReference type="ARBA" id="ARBA00038669"/>
    </source>
</evidence>
<organism evidence="15 16">
    <name type="scientific">Metabacillus endolithicus</name>
    <dbReference type="NCBI Taxonomy" id="1535204"/>
    <lineage>
        <taxon>Bacteria</taxon>
        <taxon>Bacillati</taxon>
        <taxon>Bacillota</taxon>
        <taxon>Bacilli</taxon>
        <taxon>Bacillales</taxon>
        <taxon>Bacillaceae</taxon>
        <taxon>Metabacillus</taxon>
    </lineage>
</organism>
<reference evidence="16" key="1">
    <citation type="journal article" date="2019" name="Int. J. Syst. Evol. Microbiol.">
        <title>The Global Catalogue of Microorganisms (GCM) 10K type strain sequencing project: providing services to taxonomists for standard genome sequencing and annotation.</title>
        <authorList>
            <consortium name="The Broad Institute Genomics Platform"/>
            <consortium name="The Broad Institute Genome Sequencing Center for Infectious Disease"/>
            <person name="Wu L."/>
            <person name="Ma J."/>
        </authorList>
    </citation>
    <scope>NUCLEOTIDE SEQUENCE [LARGE SCALE GENOMIC DNA]</scope>
    <source>
        <strain evidence="16">CGMCC 1.15474</strain>
    </source>
</reference>
<keyword evidence="7" id="KW-0406">Ion transport</keyword>
<comment type="similarity">
    <text evidence="10">Belongs to the binding-protein-dependent transport system permease family. OppBC subfamily.</text>
</comment>
<evidence type="ECO:0000256" key="6">
    <source>
        <dbReference type="ARBA" id="ARBA00022989"/>
    </source>
</evidence>
<evidence type="ECO:0000256" key="8">
    <source>
        <dbReference type="ARBA" id="ARBA00023112"/>
    </source>
</evidence>
<keyword evidence="3" id="KW-1003">Cell membrane</keyword>
<dbReference type="PANTHER" id="PTHR43163">
    <property type="entry name" value="DIPEPTIDE TRANSPORT SYSTEM PERMEASE PROTEIN DPPB-RELATED"/>
    <property type="match status" value="1"/>
</dbReference>
<keyword evidence="16" id="KW-1185">Reference proteome</keyword>
<name>A0ABW5BST6_9BACI</name>
<dbReference type="SUPFAM" id="SSF161098">
    <property type="entry name" value="MetI-like"/>
    <property type="match status" value="1"/>
</dbReference>
<keyword evidence="4" id="KW-0533">Nickel</keyword>
<feature type="transmembrane region" description="Helical" evidence="13">
    <location>
        <begin position="276"/>
        <end position="302"/>
    </location>
</feature>
<evidence type="ECO:0000256" key="13">
    <source>
        <dbReference type="RuleBase" id="RU363032"/>
    </source>
</evidence>
<dbReference type="RefSeq" id="WP_379049920.1">
    <property type="nucleotide sequence ID" value="NZ_JBHUIK010000001.1"/>
</dbReference>
<dbReference type="Gene3D" id="1.10.3720.10">
    <property type="entry name" value="MetI-like"/>
    <property type="match status" value="1"/>
</dbReference>
<evidence type="ECO:0000256" key="7">
    <source>
        <dbReference type="ARBA" id="ARBA00023065"/>
    </source>
</evidence>
<dbReference type="CDD" id="cd06261">
    <property type="entry name" value="TM_PBP2"/>
    <property type="match status" value="1"/>
</dbReference>
<comment type="subunit">
    <text evidence="11">The complex is composed of two ATP-binding proteins (NikD and NikE), two transmembrane proteins (NikB and NikC) and a solute-binding protein (NikA).</text>
</comment>
<evidence type="ECO:0000256" key="3">
    <source>
        <dbReference type="ARBA" id="ARBA00022475"/>
    </source>
</evidence>
<keyword evidence="9 13" id="KW-0472">Membrane</keyword>
<evidence type="ECO:0000256" key="2">
    <source>
        <dbReference type="ARBA" id="ARBA00022448"/>
    </source>
</evidence>
<dbReference type="PANTHER" id="PTHR43163:SF6">
    <property type="entry name" value="DIPEPTIDE TRANSPORT SYSTEM PERMEASE PROTEIN DPPB-RELATED"/>
    <property type="match status" value="1"/>
</dbReference>
<accession>A0ABW5BST6</accession>
<dbReference type="NCBIfam" id="NF045470">
    <property type="entry name" value="Opp2B"/>
    <property type="match status" value="1"/>
</dbReference>
<protein>
    <recommendedName>
        <fullName evidence="12">Nickel import system permease protein NikB</fullName>
    </recommendedName>
</protein>
<dbReference type="InterPro" id="IPR045621">
    <property type="entry name" value="BPD_transp_1_N"/>
</dbReference>
<evidence type="ECO:0000256" key="5">
    <source>
        <dbReference type="ARBA" id="ARBA00022692"/>
    </source>
</evidence>
<evidence type="ECO:0000256" key="12">
    <source>
        <dbReference type="ARBA" id="ARBA00044774"/>
    </source>
</evidence>
<feature type="transmembrane region" description="Helical" evidence="13">
    <location>
        <begin position="12"/>
        <end position="30"/>
    </location>
</feature>
<dbReference type="Pfam" id="PF00528">
    <property type="entry name" value="BPD_transp_1"/>
    <property type="match status" value="1"/>
</dbReference>
<dbReference type="InterPro" id="IPR000515">
    <property type="entry name" value="MetI-like"/>
</dbReference>
<feature type="transmembrane region" description="Helical" evidence="13">
    <location>
        <begin position="177"/>
        <end position="195"/>
    </location>
</feature>
<sequence>MFRYLLSKIIQIIVVLLCLSFLSFVFIKLAPGDPVKAMLDIDEVMITEAEIENIRSEMGFDQPIFVQYGMWLKQAIKLDFGESYLTNRPVLSEIQDRLQASLELMGGGMLVVILISIPLGVCSAVYQSKWIDHLGRIFAFFGASVPSFWLGLLLIYFFSVKLKVLPFIGHNGAESLILPSLTLGLAMSAVYARLLRAAMLETMNKPYIKALRMKGIREKSLIFKYSLRESIIPVVTMFGMSLGNLLAGAIVVEILFSWPGLGKMVVEAIMNRDYPLIQAYILLSGIFVMSINLIVDLSYYLLDPKLRRKEQRA</sequence>
<dbReference type="EMBL" id="JBHUIK010000001">
    <property type="protein sequence ID" value="MFD2212596.1"/>
    <property type="molecule type" value="Genomic_DNA"/>
</dbReference>